<dbReference type="KEGG" id="atx:GCD22_01612"/>
<dbReference type="Proteomes" id="UP000363590">
    <property type="component" value="Chromosome"/>
</dbReference>
<gene>
    <name evidence="1" type="ORF">GCD22_01612</name>
</gene>
<reference evidence="1 2" key="1">
    <citation type="submission" date="2019-10" db="EMBL/GenBank/DDBJ databases">
        <authorList>
            <person name="Wang R."/>
        </authorList>
    </citation>
    <scope>NUCLEOTIDE SEQUENCE [LARGE SCALE GENOMIC DNA]</scope>
    <source>
        <strain evidence="1 2">ATCC 19377</strain>
    </source>
</reference>
<dbReference type="EMBL" id="CP045571">
    <property type="protein sequence ID" value="QFX95919.1"/>
    <property type="molecule type" value="Genomic_DNA"/>
</dbReference>
<dbReference type="AlphaFoldDB" id="A0A5P9XQL2"/>
<evidence type="ECO:0000313" key="1">
    <source>
        <dbReference type="EMBL" id="QFX95919.1"/>
    </source>
</evidence>
<evidence type="ECO:0000313" key="2">
    <source>
        <dbReference type="Proteomes" id="UP000363590"/>
    </source>
</evidence>
<sequence length="56" mass="6700">MTRMIFVFCVGKRIWKTFHLTGLFWQISARFFIGAMAVDVLKEGVWLDVFLWIWMG</sequence>
<protein>
    <submittedName>
        <fullName evidence="1">Uncharacterized protein</fullName>
    </submittedName>
</protein>
<name>A0A5P9XQL2_ACITH</name>
<organism evidence="1 2">
    <name type="scientific">Acidithiobacillus thiooxidans ATCC 19377</name>
    <dbReference type="NCBI Taxonomy" id="637390"/>
    <lineage>
        <taxon>Bacteria</taxon>
        <taxon>Pseudomonadati</taxon>
        <taxon>Pseudomonadota</taxon>
        <taxon>Acidithiobacillia</taxon>
        <taxon>Acidithiobacillales</taxon>
        <taxon>Acidithiobacillaceae</taxon>
        <taxon>Acidithiobacillus</taxon>
    </lineage>
</organism>
<accession>A0A5P9XQL2</accession>
<proteinExistence type="predicted"/>